<proteinExistence type="inferred from homology"/>
<evidence type="ECO:0000256" key="3">
    <source>
        <dbReference type="ARBA" id="ARBA00022679"/>
    </source>
</evidence>
<feature type="transmembrane region" description="Helical" evidence="8">
    <location>
        <begin position="401"/>
        <end position="425"/>
    </location>
</feature>
<protein>
    <submittedName>
        <fullName evidence="9">Glycosyltransferase family 87 protein</fullName>
    </submittedName>
</protein>
<feature type="transmembrane region" description="Helical" evidence="8">
    <location>
        <begin position="196"/>
        <end position="218"/>
    </location>
</feature>
<dbReference type="RefSeq" id="WP_275088391.1">
    <property type="nucleotide sequence ID" value="NZ_CP119078.1"/>
</dbReference>
<evidence type="ECO:0000256" key="8">
    <source>
        <dbReference type="SAM" id="Phobius"/>
    </source>
</evidence>
<dbReference type="Pfam" id="PF09594">
    <property type="entry name" value="GT87"/>
    <property type="match status" value="1"/>
</dbReference>
<keyword evidence="2" id="KW-1003">Cell membrane</keyword>
<feature type="transmembrane region" description="Helical" evidence="8">
    <location>
        <begin position="336"/>
        <end position="352"/>
    </location>
</feature>
<feature type="transmembrane region" description="Helical" evidence="8">
    <location>
        <begin position="260"/>
        <end position="278"/>
    </location>
</feature>
<evidence type="ECO:0000256" key="6">
    <source>
        <dbReference type="ARBA" id="ARBA00023136"/>
    </source>
</evidence>
<reference evidence="9 10" key="1">
    <citation type="submission" date="2023-02" db="EMBL/GenBank/DDBJ databases">
        <title>Genome Sequence of L. cardiaca H63T.</title>
        <authorList>
            <person name="Lopez A.E."/>
            <person name="Cianciotto N.P."/>
        </authorList>
    </citation>
    <scope>NUCLEOTIDE SEQUENCE [LARGE SCALE GENOMIC DNA]</scope>
    <source>
        <strain evidence="9 10">H63</strain>
    </source>
</reference>
<dbReference type="Proteomes" id="UP001222087">
    <property type="component" value="Chromosome"/>
</dbReference>
<evidence type="ECO:0000313" key="9">
    <source>
        <dbReference type="EMBL" id="WED42569.1"/>
    </source>
</evidence>
<keyword evidence="6 8" id="KW-0472">Membrane</keyword>
<evidence type="ECO:0000256" key="4">
    <source>
        <dbReference type="ARBA" id="ARBA00022692"/>
    </source>
</evidence>
<name>A0ABY8AQ62_9GAMM</name>
<accession>A0ABY8AQ62</accession>
<evidence type="ECO:0000256" key="7">
    <source>
        <dbReference type="ARBA" id="ARBA00024033"/>
    </source>
</evidence>
<evidence type="ECO:0000313" key="10">
    <source>
        <dbReference type="Proteomes" id="UP001222087"/>
    </source>
</evidence>
<gene>
    <name evidence="9" type="ORF">PXX05_11705</name>
</gene>
<comment type="subcellular location">
    <subcellularLocation>
        <location evidence="1">Cell membrane</location>
        <topology evidence="1">Multi-pass membrane protein</topology>
    </subcellularLocation>
</comment>
<evidence type="ECO:0000256" key="5">
    <source>
        <dbReference type="ARBA" id="ARBA00022989"/>
    </source>
</evidence>
<evidence type="ECO:0000256" key="1">
    <source>
        <dbReference type="ARBA" id="ARBA00004651"/>
    </source>
</evidence>
<feature type="transmembrane region" description="Helical" evidence="8">
    <location>
        <begin position="364"/>
        <end position="381"/>
    </location>
</feature>
<dbReference type="InterPro" id="IPR018584">
    <property type="entry name" value="GT87"/>
</dbReference>
<feature type="transmembrane region" description="Helical" evidence="8">
    <location>
        <begin position="298"/>
        <end position="324"/>
    </location>
</feature>
<keyword evidence="10" id="KW-1185">Reference proteome</keyword>
<organism evidence="9 10">
    <name type="scientific">Legionella cardiaca</name>
    <dbReference type="NCBI Taxonomy" id="1071983"/>
    <lineage>
        <taxon>Bacteria</taxon>
        <taxon>Pseudomonadati</taxon>
        <taxon>Pseudomonadota</taxon>
        <taxon>Gammaproteobacteria</taxon>
        <taxon>Legionellales</taxon>
        <taxon>Legionellaceae</taxon>
        <taxon>Legionella</taxon>
    </lineage>
</organism>
<feature type="transmembrane region" description="Helical" evidence="8">
    <location>
        <begin position="92"/>
        <end position="113"/>
    </location>
</feature>
<feature type="transmembrane region" description="Helical" evidence="8">
    <location>
        <begin position="125"/>
        <end position="156"/>
    </location>
</feature>
<feature type="transmembrane region" description="Helical" evidence="8">
    <location>
        <begin position="168"/>
        <end position="189"/>
    </location>
</feature>
<feature type="transmembrane region" description="Helical" evidence="8">
    <location>
        <begin position="230"/>
        <end position="248"/>
    </location>
</feature>
<keyword evidence="4 8" id="KW-0812">Transmembrane</keyword>
<comment type="similarity">
    <text evidence="7">Belongs to the glycosyltransferase 87 family.</text>
</comment>
<keyword evidence="5 8" id="KW-1133">Transmembrane helix</keyword>
<evidence type="ECO:0000256" key="2">
    <source>
        <dbReference type="ARBA" id="ARBA00022475"/>
    </source>
</evidence>
<dbReference type="EMBL" id="CP119078">
    <property type="protein sequence ID" value="WED42569.1"/>
    <property type="molecule type" value="Genomic_DNA"/>
</dbReference>
<sequence length="431" mass="50523">MNLGYWQRAAFLFLLFTYSLLFYFILTFQQGIDFASFYSASQTLTIGNNPYQTLFATYLPVAKKLAANLNPPIVLILFNPLVQFDYNTALTIWWLVSLFLGLIAAHFTFKHVFSPDFLKKNRATLYLLYLSFFATMMDTAITQLGALLFFCIMLGYHFYLRKNDYLAGLLWGIIIAMKLFPALLFLYALHQKRYKVFAFTLFITLLLSIFPLLLYGKAIYQDYFSMMAEVMWYGDSWNASLYGFLFRVFMDANDKMQSHLWLNLLYGVLFIVFLLWYLKTLIKTPVMVKQSFALTLAMMLFLSPFGWLYYFSLLIFSLAFTWSIIFSEEGNNKAKLLWLMSLFLLNFPMDYLSSKKMLTLSSKLFLNSFYFYGLFIHLYLLGTQKATQMQRKSPRHTNFNYLPIISIIFGFGLLVPILSFIGRLFDIDWSN</sequence>
<keyword evidence="3" id="KW-0808">Transferase</keyword>
<feature type="transmembrane region" description="Helical" evidence="8">
    <location>
        <begin position="9"/>
        <end position="28"/>
    </location>
</feature>